<dbReference type="PROSITE" id="PS51186">
    <property type="entry name" value="GNAT"/>
    <property type="match status" value="1"/>
</dbReference>
<feature type="domain" description="N-acetyltransferase" evidence="4">
    <location>
        <begin position="3"/>
        <end position="147"/>
    </location>
</feature>
<accession>A0A2S7FBS6</accession>
<protein>
    <recommendedName>
        <fullName evidence="3">[Ribosomal protein bS18]-alanine N-acetyltransferase</fullName>
        <ecNumber evidence="3">2.3.1.266</ecNumber>
    </recommendedName>
</protein>
<dbReference type="AlphaFoldDB" id="A0A2S7FBS6"/>
<evidence type="ECO:0000313" key="6">
    <source>
        <dbReference type="EMBL" id="PPV15142.1"/>
    </source>
</evidence>
<dbReference type="Proteomes" id="UP000238081">
    <property type="component" value="Unassembled WGS sequence"/>
</dbReference>
<dbReference type="GO" id="GO:0005737">
    <property type="term" value="C:cytoplasm"/>
    <property type="evidence" value="ECO:0007669"/>
    <property type="project" value="UniProtKB-SubCell"/>
</dbReference>
<evidence type="ECO:0000313" key="8">
    <source>
        <dbReference type="Proteomes" id="UP000321089"/>
    </source>
</evidence>
<dbReference type="Gene3D" id="3.40.630.30">
    <property type="match status" value="1"/>
</dbReference>
<keyword evidence="3" id="KW-0963">Cytoplasm</keyword>
<comment type="similarity">
    <text evidence="3">Belongs to the acetyltransferase family. RimI subfamily.</text>
</comment>
<proteinExistence type="inferred from homology"/>
<dbReference type="InterPro" id="IPR051556">
    <property type="entry name" value="N-term/lysine_N-AcTrnsfr"/>
</dbReference>
<evidence type="ECO:0000313" key="7">
    <source>
        <dbReference type="Proteomes" id="UP000238081"/>
    </source>
</evidence>
<dbReference type="CDD" id="cd04301">
    <property type="entry name" value="NAT_SF"/>
    <property type="match status" value="1"/>
</dbReference>
<reference evidence="5 8" key="2">
    <citation type="submission" date="2019-07" db="EMBL/GenBank/DDBJ databases">
        <title>Whole genome shotgun sequence of Clostridium butyricum NBRC 3858.</title>
        <authorList>
            <person name="Hosoyama A."/>
            <person name="Uohara A."/>
            <person name="Ohji S."/>
            <person name="Ichikawa N."/>
        </authorList>
    </citation>
    <scope>NUCLEOTIDE SEQUENCE [LARGE SCALE GENOMIC DNA]</scope>
    <source>
        <strain evidence="5 8">NBRC 3858</strain>
    </source>
</reference>
<gene>
    <name evidence="6" type="ORF">AWN73_12775</name>
    <name evidence="5" type="ORF">CBU02nite_32180</name>
</gene>
<dbReference type="InterPro" id="IPR000182">
    <property type="entry name" value="GNAT_dom"/>
</dbReference>
<dbReference type="PANTHER" id="PTHR42919:SF8">
    <property type="entry name" value="N-ALPHA-ACETYLTRANSFERASE 50"/>
    <property type="match status" value="1"/>
</dbReference>
<comment type="catalytic activity">
    <reaction evidence="3">
        <text>N-terminal L-alanyl-[ribosomal protein bS18] + acetyl-CoA = N-terminal N(alpha)-acetyl-L-alanyl-[ribosomal protein bS18] + CoA + H(+)</text>
        <dbReference type="Rhea" id="RHEA:43756"/>
        <dbReference type="Rhea" id="RHEA-COMP:10676"/>
        <dbReference type="Rhea" id="RHEA-COMP:10677"/>
        <dbReference type="ChEBI" id="CHEBI:15378"/>
        <dbReference type="ChEBI" id="CHEBI:57287"/>
        <dbReference type="ChEBI" id="CHEBI:57288"/>
        <dbReference type="ChEBI" id="CHEBI:64718"/>
        <dbReference type="ChEBI" id="CHEBI:83683"/>
        <dbReference type="EC" id="2.3.1.266"/>
    </reaction>
</comment>
<dbReference type="InterPro" id="IPR016181">
    <property type="entry name" value="Acyl_CoA_acyltransferase"/>
</dbReference>
<dbReference type="EMBL" id="BKBC01000058">
    <property type="protein sequence ID" value="GEQ22712.1"/>
    <property type="molecule type" value="Genomic_DNA"/>
</dbReference>
<comment type="subcellular location">
    <subcellularLocation>
        <location evidence="3">Cytoplasm</location>
    </subcellularLocation>
</comment>
<dbReference type="EC" id="2.3.1.266" evidence="3"/>
<dbReference type="Proteomes" id="UP000321089">
    <property type="component" value="Unassembled WGS sequence"/>
</dbReference>
<dbReference type="SUPFAM" id="SSF55729">
    <property type="entry name" value="Acyl-CoA N-acyltransferases (Nat)"/>
    <property type="match status" value="1"/>
</dbReference>
<organism evidence="6 7">
    <name type="scientific">Clostridium butyricum</name>
    <dbReference type="NCBI Taxonomy" id="1492"/>
    <lineage>
        <taxon>Bacteria</taxon>
        <taxon>Bacillati</taxon>
        <taxon>Bacillota</taxon>
        <taxon>Clostridia</taxon>
        <taxon>Eubacteriales</taxon>
        <taxon>Clostridiaceae</taxon>
        <taxon>Clostridium</taxon>
    </lineage>
</organism>
<dbReference type="GO" id="GO:0008999">
    <property type="term" value="F:protein-N-terminal-alanine acetyltransferase activity"/>
    <property type="evidence" value="ECO:0007669"/>
    <property type="project" value="UniProtKB-EC"/>
</dbReference>
<sequence>MNVHVSIMDENDIDDVLEISNLSFSSPWSRLSYEQELNNALAKYFVAKIDNKVVGFIGTWIIVDESHITNVAVHPNYRKLGIGSKLIESMLSYCNEKNCTAYTLEVRESNKAAISVYEKHGFIIDGIRKEYYQDNKENALLMWLRIN</sequence>
<keyword evidence="2" id="KW-0012">Acyltransferase</keyword>
<dbReference type="PANTHER" id="PTHR42919">
    <property type="entry name" value="N-ALPHA-ACETYLTRANSFERASE"/>
    <property type="match status" value="1"/>
</dbReference>
<dbReference type="Pfam" id="PF00583">
    <property type="entry name" value="Acetyltransf_1"/>
    <property type="match status" value="1"/>
</dbReference>
<dbReference type="EMBL" id="LRDH01000102">
    <property type="protein sequence ID" value="PPV15142.1"/>
    <property type="molecule type" value="Genomic_DNA"/>
</dbReference>
<dbReference type="InterPro" id="IPR006464">
    <property type="entry name" value="AcTrfase_RimI/Ard1"/>
</dbReference>
<evidence type="ECO:0000313" key="5">
    <source>
        <dbReference type="EMBL" id="GEQ22712.1"/>
    </source>
</evidence>
<evidence type="ECO:0000256" key="1">
    <source>
        <dbReference type="ARBA" id="ARBA00022679"/>
    </source>
</evidence>
<comment type="caution">
    <text evidence="6">The sequence shown here is derived from an EMBL/GenBank/DDBJ whole genome shotgun (WGS) entry which is preliminary data.</text>
</comment>
<dbReference type="NCBIfam" id="TIGR01575">
    <property type="entry name" value="rimI"/>
    <property type="match status" value="1"/>
</dbReference>
<evidence type="ECO:0000256" key="3">
    <source>
        <dbReference type="RuleBase" id="RU363094"/>
    </source>
</evidence>
<reference evidence="6 7" key="1">
    <citation type="submission" date="2016-01" db="EMBL/GenBank/DDBJ databases">
        <title>Characterization of the Clostridium difficile lineages that are prevalent in Hong Kong and China.</title>
        <authorList>
            <person name="Kwok J.S.-L."/>
            <person name="Lam W.-Y."/>
            <person name="Ip M."/>
            <person name="Chan T.-F."/>
            <person name="Hawkey P.M."/>
            <person name="Tsui S.K.-W."/>
        </authorList>
    </citation>
    <scope>NUCLEOTIDE SEQUENCE [LARGE SCALE GENOMIC DNA]</scope>
    <source>
        <strain evidence="6 7">300064</strain>
    </source>
</reference>
<comment type="function">
    <text evidence="3">Acetylates the N-terminal alanine of ribosomal protein bS18.</text>
</comment>
<name>A0A2S7FBS6_CLOBU</name>
<keyword evidence="1 6" id="KW-0808">Transferase</keyword>
<evidence type="ECO:0000256" key="2">
    <source>
        <dbReference type="ARBA" id="ARBA00023315"/>
    </source>
</evidence>
<dbReference type="RefSeq" id="WP_003411779.1">
    <property type="nucleotide sequence ID" value="NZ_BKBC01000058.1"/>
</dbReference>
<evidence type="ECO:0000259" key="4">
    <source>
        <dbReference type="PROSITE" id="PS51186"/>
    </source>
</evidence>